<comment type="caution">
    <text evidence="8">The sequence shown here is derived from an EMBL/GenBank/DDBJ whole genome shotgun (WGS) entry which is preliminary data.</text>
</comment>
<reference evidence="8" key="1">
    <citation type="journal article" date="2014" name="Front. Microbiol.">
        <title>High frequency of phylogenetically diverse reductive dehalogenase-homologous genes in deep subseafloor sedimentary metagenomes.</title>
        <authorList>
            <person name="Kawai M."/>
            <person name="Futagami T."/>
            <person name="Toyoda A."/>
            <person name="Takaki Y."/>
            <person name="Nishi S."/>
            <person name="Hori S."/>
            <person name="Arai W."/>
            <person name="Tsubouchi T."/>
            <person name="Morono Y."/>
            <person name="Uchiyama I."/>
            <person name="Ito T."/>
            <person name="Fujiyama A."/>
            <person name="Inagaki F."/>
            <person name="Takami H."/>
        </authorList>
    </citation>
    <scope>NUCLEOTIDE SEQUENCE</scope>
    <source>
        <strain evidence="8">Expedition CK06-06</strain>
    </source>
</reference>
<keyword evidence="3 6" id="KW-0812">Transmembrane</keyword>
<keyword evidence="5 6" id="KW-0472">Membrane</keyword>
<dbReference type="AlphaFoldDB" id="X1DQ55"/>
<evidence type="ECO:0000313" key="8">
    <source>
        <dbReference type="EMBL" id="GAH23106.1"/>
    </source>
</evidence>
<proteinExistence type="predicted"/>
<evidence type="ECO:0000256" key="2">
    <source>
        <dbReference type="ARBA" id="ARBA00022475"/>
    </source>
</evidence>
<comment type="subcellular location">
    <subcellularLocation>
        <location evidence="1">Cell membrane</location>
        <topology evidence="1">Multi-pass membrane protein</topology>
    </subcellularLocation>
</comment>
<protein>
    <recommendedName>
        <fullName evidence="7">Type II secretion system protein GspF domain-containing protein</fullName>
    </recommendedName>
</protein>
<evidence type="ECO:0000256" key="3">
    <source>
        <dbReference type="ARBA" id="ARBA00022692"/>
    </source>
</evidence>
<evidence type="ECO:0000256" key="4">
    <source>
        <dbReference type="ARBA" id="ARBA00022989"/>
    </source>
</evidence>
<feature type="transmembrane region" description="Helical" evidence="6">
    <location>
        <begin position="35"/>
        <end position="55"/>
    </location>
</feature>
<name>X1DQ55_9ZZZZ</name>
<dbReference type="Pfam" id="PF00482">
    <property type="entry name" value="T2SSF"/>
    <property type="match status" value="1"/>
</dbReference>
<dbReference type="GO" id="GO:0005886">
    <property type="term" value="C:plasma membrane"/>
    <property type="evidence" value="ECO:0007669"/>
    <property type="project" value="UniProtKB-SubCell"/>
</dbReference>
<keyword evidence="2" id="KW-1003">Cell membrane</keyword>
<evidence type="ECO:0000256" key="6">
    <source>
        <dbReference type="SAM" id="Phobius"/>
    </source>
</evidence>
<accession>X1DQ55</accession>
<dbReference type="InterPro" id="IPR018076">
    <property type="entry name" value="T2SS_GspF_dom"/>
</dbReference>
<feature type="domain" description="Type II secretion system protein GspF" evidence="7">
    <location>
        <begin position="3"/>
        <end position="51"/>
    </location>
</feature>
<evidence type="ECO:0000259" key="7">
    <source>
        <dbReference type="Pfam" id="PF00482"/>
    </source>
</evidence>
<dbReference type="EMBL" id="BARU01000632">
    <property type="protein sequence ID" value="GAH23106.1"/>
    <property type="molecule type" value="Genomic_DNA"/>
</dbReference>
<keyword evidence="4 6" id="KW-1133">Transmembrane helix</keyword>
<evidence type="ECO:0000256" key="1">
    <source>
        <dbReference type="ARBA" id="ARBA00004651"/>
    </source>
</evidence>
<organism evidence="8">
    <name type="scientific">marine sediment metagenome</name>
    <dbReference type="NCBI Taxonomy" id="412755"/>
    <lineage>
        <taxon>unclassified sequences</taxon>
        <taxon>metagenomes</taxon>
        <taxon>ecological metagenomes</taxon>
    </lineage>
</organism>
<sequence>MSLDFTLGVVADFYETTAEEKTSAMVDMIGPLSTIGIALLVGFIAISVIMPMYTLTGAFG</sequence>
<gene>
    <name evidence="8" type="ORF">S03H2_01995</name>
</gene>
<evidence type="ECO:0000256" key="5">
    <source>
        <dbReference type="ARBA" id="ARBA00023136"/>
    </source>
</evidence>